<keyword evidence="4" id="KW-0862">Zinc</keyword>
<dbReference type="EMBL" id="CADEPI010000586">
    <property type="protein sequence ID" value="CAB3387532.1"/>
    <property type="molecule type" value="Genomic_DNA"/>
</dbReference>
<sequence length="245" mass="28599">MANCTASFYHYGDLMKHMRMYHDFSLNVDKLECVFCEKKYMSKDNLRMHLENHLKRFDCIRCGVTLHSEEKLIAHLASHYNKCEMCNKDFDSKAELLQHDATVHEPTEVVTKESRVDPKDACKIHTCSRCDAIFVNKFYLDEHIKSQHAISLILTNQCDVCSKQVHVRFMWSHQMSHTKKASEHQCCWCPCKYTDLDELSKHLSQMHNAIPFACTKCSATFLTALKLRQHKIKEHGQPAQFVLTE</sequence>
<feature type="domain" description="C2H2-type" evidence="6">
    <location>
        <begin position="81"/>
        <end position="109"/>
    </location>
</feature>
<accession>A0A8S1E247</accession>
<dbReference type="PROSITE" id="PS00028">
    <property type="entry name" value="ZINC_FINGER_C2H2_1"/>
    <property type="match status" value="5"/>
</dbReference>
<comment type="caution">
    <text evidence="7">The sequence shown here is derived from an EMBL/GenBank/DDBJ whole genome shotgun (WGS) entry which is preliminary data.</text>
</comment>
<dbReference type="InterPro" id="IPR013087">
    <property type="entry name" value="Znf_C2H2_type"/>
</dbReference>
<reference evidence="7 8" key="1">
    <citation type="submission" date="2020-04" db="EMBL/GenBank/DDBJ databases">
        <authorList>
            <person name="Alioto T."/>
            <person name="Alioto T."/>
            <person name="Gomez Garrido J."/>
        </authorList>
    </citation>
    <scope>NUCLEOTIDE SEQUENCE [LARGE SCALE GENOMIC DNA]</scope>
</reference>
<evidence type="ECO:0000256" key="1">
    <source>
        <dbReference type="ARBA" id="ARBA00022723"/>
    </source>
</evidence>
<evidence type="ECO:0000256" key="2">
    <source>
        <dbReference type="ARBA" id="ARBA00022737"/>
    </source>
</evidence>
<organism evidence="7 8">
    <name type="scientific">Cloeon dipterum</name>
    <dbReference type="NCBI Taxonomy" id="197152"/>
    <lineage>
        <taxon>Eukaryota</taxon>
        <taxon>Metazoa</taxon>
        <taxon>Ecdysozoa</taxon>
        <taxon>Arthropoda</taxon>
        <taxon>Hexapoda</taxon>
        <taxon>Insecta</taxon>
        <taxon>Pterygota</taxon>
        <taxon>Palaeoptera</taxon>
        <taxon>Ephemeroptera</taxon>
        <taxon>Pisciforma</taxon>
        <taxon>Baetidae</taxon>
        <taxon>Cloeon</taxon>
    </lineage>
</organism>
<evidence type="ECO:0000256" key="5">
    <source>
        <dbReference type="PROSITE-ProRule" id="PRU00042"/>
    </source>
</evidence>
<evidence type="ECO:0000256" key="4">
    <source>
        <dbReference type="ARBA" id="ARBA00022833"/>
    </source>
</evidence>
<dbReference type="InterPro" id="IPR036236">
    <property type="entry name" value="Znf_C2H2_sf"/>
</dbReference>
<evidence type="ECO:0000313" key="7">
    <source>
        <dbReference type="EMBL" id="CAB3387532.1"/>
    </source>
</evidence>
<dbReference type="GO" id="GO:0008270">
    <property type="term" value="F:zinc ion binding"/>
    <property type="evidence" value="ECO:0007669"/>
    <property type="project" value="UniProtKB-KW"/>
</dbReference>
<evidence type="ECO:0000259" key="6">
    <source>
        <dbReference type="PROSITE" id="PS50157"/>
    </source>
</evidence>
<keyword evidence="8" id="KW-1185">Reference proteome</keyword>
<proteinExistence type="predicted"/>
<name>A0A8S1E247_9INSE</name>
<dbReference type="AlphaFoldDB" id="A0A8S1E247"/>
<dbReference type="PANTHER" id="PTHR24379">
    <property type="entry name" value="KRAB AND ZINC FINGER DOMAIN-CONTAINING"/>
    <property type="match status" value="1"/>
</dbReference>
<gene>
    <name evidence="7" type="ORF">CLODIP_2_CD12519</name>
</gene>
<dbReference type="Proteomes" id="UP000494165">
    <property type="component" value="Unassembled WGS sequence"/>
</dbReference>
<dbReference type="SMART" id="SM00355">
    <property type="entry name" value="ZnF_C2H2"/>
    <property type="match status" value="8"/>
</dbReference>
<dbReference type="OrthoDB" id="6077919at2759"/>
<dbReference type="Gene3D" id="3.30.160.60">
    <property type="entry name" value="Classic Zinc Finger"/>
    <property type="match status" value="3"/>
</dbReference>
<protein>
    <recommendedName>
        <fullName evidence="6">C2H2-type domain-containing protein</fullName>
    </recommendedName>
</protein>
<keyword evidence="3 5" id="KW-0863">Zinc-finger</keyword>
<dbReference type="PANTHER" id="PTHR24379:SF121">
    <property type="entry name" value="C2H2-TYPE DOMAIN-CONTAINING PROTEIN"/>
    <property type="match status" value="1"/>
</dbReference>
<dbReference type="PROSITE" id="PS50157">
    <property type="entry name" value="ZINC_FINGER_C2H2_2"/>
    <property type="match status" value="1"/>
</dbReference>
<evidence type="ECO:0000313" key="8">
    <source>
        <dbReference type="Proteomes" id="UP000494165"/>
    </source>
</evidence>
<keyword evidence="1" id="KW-0479">Metal-binding</keyword>
<dbReference type="SUPFAM" id="SSF57667">
    <property type="entry name" value="beta-beta-alpha zinc fingers"/>
    <property type="match status" value="1"/>
</dbReference>
<keyword evidence="2" id="KW-0677">Repeat</keyword>
<evidence type="ECO:0000256" key="3">
    <source>
        <dbReference type="ARBA" id="ARBA00022771"/>
    </source>
</evidence>